<dbReference type="InterPro" id="IPR002052">
    <property type="entry name" value="DNA_methylase_N6_adenine_CS"/>
</dbReference>
<evidence type="ECO:0000256" key="3">
    <source>
        <dbReference type="ARBA" id="ARBA00022603"/>
    </source>
</evidence>
<organism evidence="7 8">
    <name type="scientific">Pseudoclavibacter albus</name>
    <dbReference type="NCBI Taxonomy" id="272241"/>
    <lineage>
        <taxon>Bacteria</taxon>
        <taxon>Bacillati</taxon>
        <taxon>Actinomycetota</taxon>
        <taxon>Actinomycetes</taxon>
        <taxon>Micrococcales</taxon>
        <taxon>Microbacteriaceae</taxon>
        <taxon>Pseudoclavibacter</taxon>
    </lineage>
</organism>
<feature type="domain" description="Methyltransferase small" evidence="5">
    <location>
        <begin position="207"/>
        <end position="385"/>
    </location>
</feature>
<protein>
    <submittedName>
        <fullName evidence="7">Class I SAM-dependent methyltransferase</fullName>
    </submittedName>
</protein>
<dbReference type="CDD" id="cd02440">
    <property type="entry name" value="AdoMet_MTases"/>
    <property type="match status" value="1"/>
</dbReference>
<dbReference type="SUPFAM" id="SSF53335">
    <property type="entry name" value="S-adenosyl-L-methionine-dependent methyltransferases"/>
    <property type="match status" value="1"/>
</dbReference>
<evidence type="ECO:0000259" key="5">
    <source>
        <dbReference type="Pfam" id="PF05175"/>
    </source>
</evidence>
<evidence type="ECO:0000313" key="8">
    <source>
        <dbReference type="Proteomes" id="UP001525379"/>
    </source>
</evidence>
<dbReference type="Pfam" id="PF26049">
    <property type="entry name" value="RLMG_N"/>
    <property type="match status" value="1"/>
</dbReference>
<dbReference type="InterPro" id="IPR029063">
    <property type="entry name" value="SAM-dependent_MTases_sf"/>
</dbReference>
<dbReference type="PROSITE" id="PS00092">
    <property type="entry name" value="N6_MTASE"/>
    <property type="match status" value="1"/>
</dbReference>
<evidence type="ECO:0000259" key="6">
    <source>
        <dbReference type="Pfam" id="PF26049"/>
    </source>
</evidence>
<accession>A0ABT2HYP3</accession>
<keyword evidence="2" id="KW-0698">rRNA processing</keyword>
<name>A0ABT2HYP3_9MICO</name>
<dbReference type="PANTHER" id="PTHR47816">
    <property type="entry name" value="RIBOSOMAL RNA SMALL SUBUNIT METHYLTRANSFERASE C"/>
    <property type="match status" value="1"/>
</dbReference>
<sequence length="394" mass="42270">MSNEPSDERIDPALERVLGEARELLRGATPEHAPRELTRIALIDDDGAIWHGLLETLGTETHDATTARRLRIAARNDALDAEAQLRADTAHHENAPHWHGLEQELLADAQLILGQLPKTNAELRALSLLAGRHAAPDAILILGGREKYLHRGMNDILAEGFTTVRATRGARKARALVASQPRGEVTPESDLQSDTILNDRELGGPLIVCATPGAFAGAKLDLGTRALLGVLQQPQLVTEMGHLDGQDELNILDLGCGTGILAAVAARRWPTARVTASDRSLAAVTSATATARANGLDDRIHVERDLAAAKVPPASIDLVLCNPPFHDGLAVVEDLAAPMFRGAAQALRPGGLMLTVFNAHLGHRQTLQRVVGPTRQLHRDAKFIVTLSIRAERA</sequence>
<dbReference type="Gene3D" id="3.40.50.150">
    <property type="entry name" value="Vaccinia Virus protein VP39"/>
    <property type="match status" value="2"/>
</dbReference>
<dbReference type="RefSeq" id="WP_260104606.1">
    <property type="nucleotide sequence ID" value="NZ_JALXSQ010000044.1"/>
</dbReference>
<dbReference type="InterPro" id="IPR058679">
    <property type="entry name" value="RlmG_N"/>
</dbReference>
<reference evidence="7 8" key="1">
    <citation type="submission" date="2022-04" db="EMBL/GenBank/DDBJ databases">
        <title>Human microbiome associated bacterial genomes.</title>
        <authorList>
            <person name="Sandstrom S."/>
            <person name="Salamzade R."/>
            <person name="Kalan L.R."/>
        </authorList>
    </citation>
    <scope>NUCLEOTIDE SEQUENCE [LARGE SCALE GENOMIC DNA]</scope>
    <source>
        <strain evidence="8">p3-SID1799</strain>
    </source>
</reference>
<dbReference type="Proteomes" id="UP001525379">
    <property type="component" value="Unassembled WGS sequence"/>
</dbReference>
<evidence type="ECO:0000256" key="2">
    <source>
        <dbReference type="ARBA" id="ARBA00022552"/>
    </source>
</evidence>
<dbReference type="GO" id="GO:0008168">
    <property type="term" value="F:methyltransferase activity"/>
    <property type="evidence" value="ECO:0007669"/>
    <property type="project" value="UniProtKB-KW"/>
</dbReference>
<proteinExistence type="predicted"/>
<dbReference type="Pfam" id="PF05175">
    <property type="entry name" value="MTS"/>
    <property type="match status" value="1"/>
</dbReference>
<dbReference type="PANTHER" id="PTHR47816:SF4">
    <property type="entry name" value="RIBOSOMAL RNA SMALL SUBUNIT METHYLTRANSFERASE C"/>
    <property type="match status" value="1"/>
</dbReference>
<evidence type="ECO:0000256" key="1">
    <source>
        <dbReference type="ARBA" id="ARBA00022490"/>
    </source>
</evidence>
<dbReference type="InterPro" id="IPR007848">
    <property type="entry name" value="Small_mtfrase_dom"/>
</dbReference>
<keyword evidence="3 7" id="KW-0489">Methyltransferase</keyword>
<comment type="caution">
    <text evidence="7">The sequence shown here is derived from an EMBL/GenBank/DDBJ whole genome shotgun (WGS) entry which is preliminary data.</text>
</comment>
<dbReference type="EMBL" id="JALXSQ010000044">
    <property type="protein sequence ID" value="MCT2043444.1"/>
    <property type="molecule type" value="Genomic_DNA"/>
</dbReference>
<gene>
    <name evidence="7" type="ORF">M3D15_08910</name>
</gene>
<evidence type="ECO:0000256" key="4">
    <source>
        <dbReference type="ARBA" id="ARBA00022679"/>
    </source>
</evidence>
<feature type="domain" description="RlmG N-terminal" evidence="6">
    <location>
        <begin position="92"/>
        <end position="179"/>
    </location>
</feature>
<evidence type="ECO:0000313" key="7">
    <source>
        <dbReference type="EMBL" id="MCT2043444.1"/>
    </source>
</evidence>
<dbReference type="GO" id="GO:0032259">
    <property type="term" value="P:methylation"/>
    <property type="evidence" value="ECO:0007669"/>
    <property type="project" value="UniProtKB-KW"/>
</dbReference>
<dbReference type="InterPro" id="IPR046977">
    <property type="entry name" value="RsmC/RlmG"/>
</dbReference>
<keyword evidence="4" id="KW-0808">Transferase</keyword>
<keyword evidence="8" id="KW-1185">Reference proteome</keyword>
<keyword evidence="1" id="KW-0963">Cytoplasm</keyword>